<dbReference type="Gene3D" id="3.30.160.60">
    <property type="entry name" value="Classic Zinc Finger"/>
    <property type="match status" value="1"/>
</dbReference>
<evidence type="ECO:0000256" key="4">
    <source>
        <dbReference type="SAM" id="MobiDB-lite"/>
    </source>
</evidence>
<dbReference type="SUPFAM" id="SSF54695">
    <property type="entry name" value="POZ domain"/>
    <property type="match status" value="1"/>
</dbReference>
<reference evidence="7" key="1">
    <citation type="submission" date="2022-03" db="EMBL/GenBank/DDBJ databases">
        <authorList>
            <person name="Martin H S."/>
        </authorList>
    </citation>
    <scope>NUCLEOTIDE SEQUENCE</scope>
</reference>
<feature type="region of interest" description="Disordered" evidence="4">
    <location>
        <begin position="294"/>
        <end position="400"/>
    </location>
</feature>
<dbReference type="Pfam" id="PF00651">
    <property type="entry name" value="BTB"/>
    <property type="match status" value="1"/>
</dbReference>
<dbReference type="PROSITE" id="PS50157">
    <property type="entry name" value="ZINC_FINGER_C2H2_2"/>
    <property type="match status" value="2"/>
</dbReference>
<feature type="domain" description="BTB" evidence="5">
    <location>
        <begin position="144"/>
        <end position="212"/>
    </location>
</feature>
<feature type="domain" description="C2H2-type" evidence="6">
    <location>
        <begin position="499"/>
        <end position="522"/>
    </location>
</feature>
<dbReference type="Gene3D" id="3.30.710.10">
    <property type="entry name" value="Potassium Channel Kv1.1, Chain A"/>
    <property type="match status" value="1"/>
</dbReference>
<proteinExistence type="predicted"/>
<sequence>MLFNVHTRQECELKDGRTSVVHLERLLTRYFEVAADQPNVSYFQPRSVPVAQGRREHNRDSRAHLTPAGVYVHACKCTVRLWRRLGIKSIRYRLGSGLFSRAGRRIRGGPGMDSQQQQYCLKWNSFGSNLATSFANLWNSESLADVTLYCEGRQFKAHKVILAACSKHFQELFDTAPPSHAGACYVILEATTAENMQALLEFMYKGEVHVSQDALSSFLKSGENLQVKGLSMEMSQDAWVKQQTQQSAGERHQARIKTSPVSGSGNCEAQESTQSHTATFAPIMPQYGVPIHGSSGAMGRYAPPAHMPMHQPSHRRPAAPKQTTPAQSPHARNYRQSSSSSHCGSVADEPDTRSSPGAGARYEEAPAECTSTLANPIKNNGYERSASANEEMMDRLSTEQGAEDLRIKSENDYQSGYNNSPPPTLPIPTTNFHEKPLETSPVPPKPSPDIWPAKIITSKSGGIATADGKKLKCPYCERLYGYETNLRAHIRQRHQGIRVPCPHCTRTFTRNNTVRRHIAREHRHAVTQLHQQGPLPNHTQLAGPKRNGVSVPWEQTNLVSTTMIKTEAANYVPCDSSSSLQWIDTNLGNELSVISYEEVHTEEDLDNKTPFQFQLQYIKVENE</sequence>
<gene>
    <name evidence="7" type="ORF">IPOD504_LOCUS13883</name>
</gene>
<evidence type="ECO:0008006" key="9">
    <source>
        <dbReference type="Google" id="ProtNLM"/>
    </source>
</evidence>
<dbReference type="InterPro" id="IPR000210">
    <property type="entry name" value="BTB/POZ_dom"/>
</dbReference>
<dbReference type="PANTHER" id="PTHR23110:SF94">
    <property type="entry name" value="ZINC FINGER PROTEIN CHINMO"/>
    <property type="match status" value="1"/>
</dbReference>
<dbReference type="PROSITE" id="PS50097">
    <property type="entry name" value="BTB"/>
    <property type="match status" value="1"/>
</dbReference>
<evidence type="ECO:0000313" key="7">
    <source>
        <dbReference type="EMBL" id="CAH2067456.1"/>
    </source>
</evidence>
<feature type="region of interest" description="Disordered" evidence="4">
    <location>
        <begin position="240"/>
        <end position="275"/>
    </location>
</feature>
<dbReference type="SUPFAM" id="SSF57667">
    <property type="entry name" value="beta-beta-alpha zinc fingers"/>
    <property type="match status" value="1"/>
</dbReference>
<name>A0ABN8IV53_9NEOP</name>
<evidence type="ECO:0000259" key="5">
    <source>
        <dbReference type="PROSITE" id="PS50097"/>
    </source>
</evidence>
<feature type="compositionally biased region" description="Polar residues" evidence="4">
    <location>
        <begin position="259"/>
        <end position="275"/>
    </location>
</feature>
<dbReference type="InterPro" id="IPR013087">
    <property type="entry name" value="Znf_C2H2_type"/>
</dbReference>
<dbReference type="PROSITE" id="PS00028">
    <property type="entry name" value="ZINC_FINGER_C2H2_1"/>
    <property type="match status" value="2"/>
</dbReference>
<keyword evidence="3" id="KW-0863">Zinc-finger</keyword>
<comment type="subcellular location">
    <subcellularLocation>
        <location evidence="1">Nucleus</location>
    </subcellularLocation>
</comment>
<dbReference type="EMBL" id="OW152816">
    <property type="protein sequence ID" value="CAH2067456.1"/>
    <property type="molecule type" value="Genomic_DNA"/>
</dbReference>
<evidence type="ECO:0000313" key="8">
    <source>
        <dbReference type="Proteomes" id="UP000837857"/>
    </source>
</evidence>
<dbReference type="SMART" id="SM00355">
    <property type="entry name" value="ZnF_C2H2"/>
    <property type="match status" value="2"/>
</dbReference>
<evidence type="ECO:0000256" key="2">
    <source>
        <dbReference type="ARBA" id="ARBA00023242"/>
    </source>
</evidence>
<feature type="region of interest" description="Disordered" evidence="4">
    <location>
        <begin position="412"/>
        <end position="449"/>
    </location>
</feature>
<evidence type="ECO:0000259" key="6">
    <source>
        <dbReference type="PROSITE" id="PS50157"/>
    </source>
</evidence>
<dbReference type="Pfam" id="PF00096">
    <property type="entry name" value="zf-C2H2"/>
    <property type="match status" value="1"/>
</dbReference>
<keyword evidence="8" id="KW-1185">Reference proteome</keyword>
<feature type="domain" description="C2H2-type" evidence="6">
    <location>
        <begin position="471"/>
        <end position="499"/>
    </location>
</feature>
<dbReference type="InterPro" id="IPR036236">
    <property type="entry name" value="Znf_C2H2_sf"/>
</dbReference>
<dbReference type="PANTHER" id="PTHR23110">
    <property type="entry name" value="BTB DOMAIN TRANSCRIPTION FACTOR"/>
    <property type="match status" value="1"/>
</dbReference>
<keyword evidence="2" id="KW-0539">Nucleus</keyword>
<feature type="compositionally biased region" description="Polar residues" evidence="4">
    <location>
        <begin position="334"/>
        <end position="343"/>
    </location>
</feature>
<evidence type="ECO:0000256" key="3">
    <source>
        <dbReference type="PROSITE-ProRule" id="PRU00042"/>
    </source>
</evidence>
<dbReference type="SMART" id="SM00225">
    <property type="entry name" value="BTB"/>
    <property type="match status" value="1"/>
</dbReference>
<keyword evidence="3" id="KW-0862">Zinc</keyword>
<accession>A0ABN8IV53</accession>
<dbReference type="Proteomes" id="UP000837857">
    <property type="component" value="Chromosome 4"/>
</dbReference>
<feature type="compositionally biased region" description="Polar residues" evidence="4">
    <location>
        <begin position="369"/>
        <end position="378"/>
    </location>
</feature>
<feature type="non-terminal residue" evidence="7">
    <location>
        <position position="1"/>
    </location>
</feature>
<dbReference type="InterPro" id="IPR051095">
    <property type="entry name" value="Dros_DevTransReg"/>
</dbReference>
<dbReference type="CDD" id="cd18315">
    <property type="entry name" value="BTB_POZ_BAB-like"/>
    <property type="match status" value="1"/>
</dbReference>
<organism evidence="7 8">
    <name type="scientific">Iphiclides podalirius</name>
    <name type="common">scarce swallowtail</name>
    <dbReference type="NCBI Taxonomy" id="110791"/>
    <lineage>
        <taxon>Eukaryota</taxon>
        <taxon>Metazoa</taxon>
        <taxon>Ecdysozoa</taxon>
        <taxon>Arthropoda</taxon>
        <taxon>Hexapoda</taxon>
        <taxon>Insecta</taxon>
        <taxon>Pterygota</taxon>
        <taxon>Neoptera</taxon>
        <taxon>Endopterygota</taxon>
        <taxon>Lepidoptera</taxon>
        <taxon>Glossata</taxon>
        <taxon>Ditrysia</taxon>
        <taxon>Papilionoidea</taxon>
        <taxon>Papilionidae</taxon>
        <taxon>Papilioninae</taxon>
        <taxon>Iphiclides</taxon>
    </lineage>
</organism>
<evidence type="ECO:0000256" key="1">
    <source>
        <dbReference type="ARBA" id="ARBA00004123"/>
    </source>
</evidence>
<keyword evidence="3" id="KW-0479">Metal-binding</keyword>
<dbReference type="InterPro" id="IPR011333">
    <property type="entry name" value="SKP1/BTB/POZ_sf"/>
</dbReference>
<protein>
    <recommendedName>
        <fullName evidence="9">Zinc finger protein chinmo</fullName>
    </recommendedName>
</protein>